<name>A0A9R1C8J6_9BACT</name>
<dbReference type="InterPro" id="IPR036812">
    <property type="entry name" value="NAD(P)_OxRdtase_dom_sf"/>
</dbReference>
<dbReference type="EMBL" id="BPUB01000001">
    <property type="protein sequence ID" value="GJG57991.1"/>
    <property type="molecule type" value="Genomic_DNA"/>
</dbReference>
<accession>A0A9R1C8J6</accession>
<dbReference type="Gene3D" id="3.20.20.100">
    <property type="entry name" value="NADP-dependent oxidoreductase domain"/>
    <property type="match status" value="1"/>
</dbReference>
<reference evidence="1" key="1">
    <citation type="journal article" date="2022" name="Int. J. Syst. Evol. Microbiol.">
        <title>Prevotella lacticifex sp. nov., isolated from the rumen of cows.</title>
        <authorList>
            <person name="Shinkai T."/>
            <person name="Ikeyama N."/>
            <person name="Kumagai M."/>
            <person name="Ohmori H."/>
            <person name="Sakamoto M."/>
            <person name="Ohkuma M."/>
            <person name="Mitsumori M."/>
        </authorList>
    </citation>
    <scope>NUCLEOTIDE SEQUENCE</scope>
    <source>
        <strain evidence="1">R5076</strain>
    </source>
</reference>
<evidence type="ECO:0000313" key="1">
    <source>
        <dbReference type="EMBL" id="GJG57991.1"/>
    </source>
</evidence>
<proteinExistence type="predicted"/>
<evidence type="ECO:0000313" key="2">
    <source>
        <dbReference type="Proteomes" id="UP000825483"/>
    </source>
</evidence>
<comment type="caution">
    <text evidence="1">The sequence shown here is derived from an EMBL/GenBank/DDBJ whole genome shotgun (WGS) entry which is preliminary data.</text>
</comment>
<dbReference type="Proteomes" id="UP000825483">
    <property type="component" value="Unassembled WGS sequence"/>
</dbReference>
<organism evidence="1 2">
    <name type="scientific">Prevotella lacticifex</name>
    <dbReference type="NCBI Taxonomy" id="2854755"/>
    <lineage>
        <taxon>Bacteria</taxon>
        <taxon>Pseudomonadati</taxon>
        <taxon>Bacteroidota</taxon>
        <taxon>Bacteroidia</taxon>
        <taxon>Bacteroidales</taxon>
        <taxon>Prevotellaceae</taxon>
        <taxon>Prevotella</taxon>
    </lineage>
</organism>
<sequence>MQIGFSVIPGATDHGYIKENISTIDFALSQAEMDAIRDLNKERCFFNACQCHL</sequence>
<protein>
    <submittedName>
        <fullName evidence="1">Uncharacterized protein</fullName>
    </submittedName>
</protein>
<keyword evidence="2" id="KW-1185">Reference proteome</keyword>
<dbReference type="SUPFAM" id="SSF51430">
    <property type="entry name" value="NAD(P)-linked oxidoreductase"/>
    <property type="match status" value="1"/>
</dbReference>
<gene>
    <name evidence="1" type="ORF">PRLR5076_08420</name>
</gene>
<dbReference type="AlphaFoldDB" id="A0A9R1C8J6"/>